<evidence type="ECO:0000313" key="8">
    <source>
        <dbReference type="EMBL" id="KAE8166917.1"/>
    </source>
</evidence>
<dbReference type="CDD" id="cd12148">
    <property type="entry name" value="fungal_TF_MHR"/>
    <property type="match status" value="1"/>
</dbReference>
<evidence type="ECO:0000256" key="2">
    <source>
        <dbReference type="ARBA" id="ARBA00023015"/>
    </source>
</evidence>
<dbReference type="GO" id="GO:0006351">
    <property type="term" value="P:DNA-templated transcription"/>
    <property type="evidence" value="ECO:0007669"/>
    <property type="project" value="InterPro"/>
</dbReference>
<gene>
    <name evidence="8" type="ORF">BDV40DRAFT_295949</name>
</gene>
<dbReference type="PANTHER" id="PTHR46910">
    <property type="entry name" value="TRANSCRIPTION FACTOR PDR1"/>
    <property type="match status" value="1"/>
</dbReference>
<evidence type="ECO:0000256" key="1">
    <source>
        <dbReference type="ARBA" id="ARBA00022723"/>
    </source>
</evidence>
<dbReference type="InterPro" id="IPR050987">
    <property type="entry name" value="AtrR-like"/>
</dbReference>
<reference evidence="8 9" key="1">
    <citation type="submission" date="2019-04" db="EMBL/GenBank/DDBJ databases">
        <title>Friends and foes A comparative genomics study of 23 Aspergillus species from section Flavi.</title>
        <authorList>
            <consortium name="DOE Joint Genome Institute"/>
            <person name="Kjaerbolling I."/>
            <person name="Vesth T."/>
            <person name="Frisvad J.C."/>
            <person name="Nybo J.L."/>
            <person name="Theobald S."/>
            <person name="Kildgaard S."/>
            <person name="Isbrandt T."/>
            <person name="Kuo A."/>
            <person name="Sato A."/>
            <person name="Lyhne E.K."/>
            <person name="Kogle M.E."/>
            <person name="Wiebenga A."/>
            <person name="Kun R.S."/>
            <person name="Lubbers R.J."/>
            <person name="Makela M.R."/>
            <person name="Barry K."/>
            <person name="Chovatia M."/>
            <person name="Clum A."/>
            <person name="Daum C."/>
            <person name="Haridas S."/>
            <person name="He G."/>
            <person name="LaButti K."/>
            <person name="Lipzen A."/>
            <person name="Mondo S."/>
            <person name="Riley R."/>
            <person name="Salamov A."/>
            <person name="Simmons B.A."/>
            <person name="Magnuson J.K."/>
            <person name="Henrissat B."/>
            <person name="Mortensen U.H."/>
            <person name="Larsen T.O."/>
            <person name="Devries R.P."/>
            <person name="Grigoriev I.V."/>
            <person name="Machida M."/>
            <person name="Baker S.E."/>
            <person name="Andersen M.R."/>
        </authorList>
    </citation>
    <scope>NUCLEOTIDE SEQUENCE [LARGE SCALE GENOMIC DNA]</scope>
    <source>
        <strain evidence="8 9">CBS 117626</strain>
    </source>
</reference>
<protein>
    <submittedName>
        <fullName evidence="8">Fungal-specific transcription factor domain-containing protein</fullName>
    </submittedName>
</protein>
<name>A0A5N6V847_ASPTM</name>
<dbReference type="OrthoDB" id="3921198at2759"/>
<dbReference type="PANTHER" id="PTHR46910:SF23">
    <property type="entry name" value="THIAMINE REPRESSIBLE GENES REGULATORY PROTEIN THI1"/>
    <property type="match status" value="1"/>
</dbReference>
<evidence type="ECO:0000313" key="9">
    <source>
        <dbReference type="Proteomes" id="UP000326950"/>
    </source>
</evidence>
<dbReference type="EMBL" id="ML738591">
    <property type="protein sequence ID" value="KAE8166917.1"/>
    <property type="molecule type" value="Genomic_DNA"/>
</dbReference>
<evidence type="ECO:0000256" key="3">
    <source>
        <dbReference type="ARBA" id="ARBA00023125"/>
    </source>
</evidence>
<dbReference type="Pfam" id="PF00172">
    <property type="entry name" value="Zn_clus"/>
    <property type="match status" value="1"/>
</dbReference>
<keyword evidence="9" id="KW-1185">Reference proteome</keyword>
<evidence type="ECO:0000256" key="5">
    <source>
        <dbReference type="ARBA" id="ARBA00023242"/>
    </source>
</evidence>
<keyword evidence="5" id="KW-0539">Nucleus</keyword>
<sequence>MSTDKKRAARACDECRRLKERCEGGIPCSRCSYSHRSCEFKNRASRVREFRAYIPRTRSPAVRADIRELVERSRYMERILKHTVQGISLDTDNLSQMANALASNQERHRELPMEPGEVDGLSMDDEACTIDPVEDTTTHYSGEFSYWNFSMRLKHQIEHQTRRSVAQQTPNSDQSVFEYWRAQQLRSGQSHLSAAVSSCPPPQIARFLANIFFKYAETHYFFVRKRWFFENLDVLYNDPSSFGRKGAAVISIMLTIFAIGTQYAYLDSRSQNTTKDGDFSEDDIGATFYQSAVRLLPEIIESSCLESVQACLLFGFYSLPIDASGLGYIYINLAVRLATQNGMHRKCKSDLFSPDMVETRNRAWWTAYSLERKISIFHGRPLSVLRSDVDTDLPEYREGMQTEDPPWNVTRAVTSIQVIHFLEDFFHELSLLRHCEKKAVPNILARLRDKKCTMTEWWNSIPEDVLGDSSQPQNLNRAAIHLRLEYCLVNMFVGRPFLLRDQASQFPRSSPAEREFTSTARDNGEGSSPKQTSSAQGLVICCIQAATEVIQLCQRLRDNGPGLARASYIEYSSCRASLLVLIAYSIQNRSGEYHKTLQDGLDMIREMAASGDSARSEVALIEALEQALARLHFEAQATQSNDGRAETISAMSDYEVFKQWGSSWRSSGAINMCDNVAIPATTAGASAGSTLPPINFDPTSVGYMEPLNISESCNGPRRDMQMDALNAWDPVNELSIFGAGNLALSSAWPTQTETQVLEQFLAVPEAGIVPRPEAAGHGGFAQIFPYRASQDARTSRR</sequence>
<dbReference type="InterPro" id="IPR036864">
    <property type="entry name" value="Zn2-C6_fun-type_DNA-bd_sf"/>
</dbReference>
<accession>A0A5N6V847</accession>
<dbReference type="SUPFAM" id="SSF57701">
    <property type="entry name" value="Zn2/Cys6 DNA-binding domain"/>
    <property type="match status" value="1"/>
</dbReference>
<dbReference type="GO" id="GO:0009893">
    <property type="term" value="P:positive regulation of metabolic process"/>
    <property type="evidence" value="ECO:0007669"/>
    <property type="project" value="UniProtKB-ARBA"/>
</dbReference>
<dbReference type="Proteomes" id="UP000326950">
    <property type="component" value="Unassembled WGS sequence"/>
</dbReference>
<keyword evidence="3" id="KW-0238">DNA-binding</keyword>
<dbReference type="CDD" id="cd00067">
    <property type="entry name" value="GAL4"/>
    <property type="match status" value="1"/>
</dbReference>
<evidence type="ECO:0000256" key="4">
    <source>
        <dbReference type="ARBA" id="ARBA00023163"/>
    </source>
</evidence>
<feature type="region of interest" description="Disordered" evidence="6">
    <location>
        <begin position="509"/>
        <end position="532"/>
    </location>
</feature>
<dbReference type="GO" id="GO:0000981">
    <property type="term" value="F:DNA-binding transcription factor activity, RNA polymerase II-specific"/>
    <property type="evidence" value="ECO:0007669"/>
    <property type="project" value="InterPro"/>
</dbReference>
<dbReference type="GO" id="GO:0008270">
    <property type="term" value="F:zinc ion binding"/>
    <property type="evidence" value="ECO:0007669"/>
    <property type="project" value="InterPro"/>
</dbReference>
<dbReference type="Pfam" id="PF04082">
    <property type="entry name" value="Fungal_trans"/>
    <property type="match status" value="1"/>
</dbReference>
<dbReference type="SMART" id="SM00066">
    <property type="entry name" value="GAL4"/>
    <property type="match status" value="1"/>
</dbReference>
<keyword evidence="2" id="KW-0805">Transcription regulation</keyword>
<evidence type="ECO:0000259" key="7">
    <source>
        <dbReference type="PROSITE" id="PS50048"/>
    </source>
</evidence>
<dbReference type="GO" id="GO:0003677">
    <property type="term" value="F:DNA binding"/>
    <property type="evidence" value="ECO:0007669"/>
    <property type="project" value="UniProtKB-KW"/>
</dbReference>
<dbReference type="PROSITE" id="PS00463">
    <property type="entry name" value="ZN2_CY6_FUNGAL_1"/>
    <property type="match status" value="1"/>
</dbReference>
<keyword evidence="4" id="KW-0804">Transcription</keyword>
<dbReference type="Gene3D" id="4.10.240.10">
    <property type="entry name" value="Zn(2)-C6 fungal-type DNA-binding domain"/>
    <property type="match status" value="1"/>
</dbReference>
<feature type="domain" description="Zn(2)-C6 fungal-type" evidence="7">
    <location>
        <begin position="11"/>
        <end position="40"/>
    </location>
</feature>
<dbReference type="SMART" id="SM00906">
    <property type="entry name" value="Fungal_trans"/>
    <property type="match status" value="1"/>
</dbReference>
<dbReference type="InterPro" id="IPR001138">
    <property type="entry name" value="Zn2Cys6_DnaBD"/>
</dbReference>
<dbReference type="PROSITE" id="PS50048">
    <property type="entry name" value="ZN2_CY6_FUNGAL_2"/>
    <property type="match status" value="1"/>
</dbReference>
<dbReference type="AlphaFoldDB" id="A0A5N6V847"/>
<evidence type="ECO:0000256" key="6">
    <source>
        <dbReference type="SAM" id="MobiDB-lite"/>
    </source>
</evidence>
<feature type="compositionally biased region" description="Polar residues" evidence="6">
    <location>
        <begin position="517"/>
        <end position="532"/>
    </location>
</feature>
<keyword evidence="1" id="KW-0479">Metal-binding</keyword>
<dbReference type="InterPro" id="IPR007219">
    <property type="entry name" value="XnlR_reg_dom"/>
</dbReference>
<organism evidence="8 9">
    <name type="scientific">Aspergillus tamarii</name>
    <dbReference type="NCBI Taxonomy" id="41984"/>
    <lineage>
        <taxon>Eukaryota</taxon>
        <taxon>Fungi</taxon>
        <taxon>Dikarya</taxon>
        <taxon>Ascomycota</taxon>
        <taxon>Pezizomycotina</taxon>
        <taxon>Eurotiomycetes</taxon>
        <taxon>Eurotiomycetidae</taxon>
        <taxon>Eurotiales</taxon>
        <taxon>Aspergillaceae</taxon>
        <taxon>Aspergillus</taxon>
        <taxon>Aspergillus subgen. Circumdati</taxon>
    </lineage>
</organism>
<proteinExistence type="predicted"/>